<reference evidence="2" key="1">
    <citation type="submission" date="2020-11" db="EMBL/GenBank/DDBJ databases">
        <authorList>
            <person name="Tran Van P."/>
        </authorList>
    </citation>
    <scope>NUCLEOTIDE SEQUENCE</scope>
</reference>
<feature type="compositionally biased region" description="Polar residues" evidence="1">
    <location>
        <begin position="353"/>
        <end position="366"/>
    </location>
</feature>
<name>A0A7R9GFN9_9CRUS</name>
<evidence type="ECO:0000256" key="1">
    <source>
        <dbReference type="SAM" id="MobiDB-lite"/>
    </source>
</evidence>
<feature type="compositionally biased region" description="Acidic residues" evidence="1">
    <location>
        <begin position="313"/>
        <end position="328"/>
    </location>
</feature>
<sequence>MMLEGESRKKRWSSCEKKLVSTGCQDPQEARKDEEPNGNEDVSSKVGTEEGRRKRKSEDQAGETSTGTKSFRMDCAVEGESRKKRWSSCEKKLVSTGCQDPQEARKDEEPNNGNEDVSSKVAMVNRTLMAGSDLLSPPVASSSSPSACISSSSSSATTIITASSSASPFSRRPESAGPQVPSSASSSLSSSSSSSSSATTACSSFANLRYESGQFWSAPNSVSAEFSPPPLVYDAPETNTEPVGEDDEDQEVADVMAAVVVAVASETQSEPREEELCEDEDDQLRGGGGGEEEEEEEKQHDSPEEKDQGTQSEELEREVSEEEEEEREETVKPRDGKRSSPEQKIKRKPAEKNTLSETQKPISITTDPAKLGPVSVTVTSAPLEAAVGALSGAGAVPVSHVTSPNVLIADNVQSLPPLTVPLVTGGFPGVNSGPPVLQLVNTLAGPMLVPSSDAFAGQRILTQTMQQKSDQVPIQPGPSSQQPGEAIHHQQQQQQPLNFLQTFSMQPTFVAATPMMDFARVTYTNSTHGVLPTGPNQPVIQTLTNGGLGQKFVLQPGMRPILQGGQQHQGLFQSQSDGAVYVAVSTASHIQVQSSPLSSPANVKSKASKNT</sequence>
<feature type="compositionally biased region" description="Basic and acidic residues" evidence="1">
    <location>
        <begin position="297"/>
        <end position="308"/>
    </location>
</feature>
<feature type="compositionally biased region" description="Acidic residues" evidence="1">
    <location>
        <begin position="243"/>
        <end position="252"/>
    </location>
</feature>
<protein>
    <submittedName>
        <fullName evidence="2">Uncharacterized protein</fullName>
    </submittedName>
</protein>
<feature type="compositionally biased region" description="Low complexity" evidence="1">
    <location>
        <begin position="477"/>
        <end position="493"/>
    </location>
</feature>
<feature type="compositionally biased region" description="Low complexity" evidence="1">
    <location>
        <begin position="253"/>
        <end position="266"/>
    </location>
</feature>
<feature type="compositionally biased region" description="Basic and acidic residues" evidence="1">
    <location>
        <begin position="47"/>
        <end position="59"/>
    </location>
</feature>
<dbReference type="AlphaFoldDB" id="A0A7R9GFN9"/>
<gene>
    <name evidence="2" type="ORF">NMOB1V02_LOCUS6881</name>
</gene>
<dbReference type="EMBL" id="OA883578">
    <property type="protein sequence ID" value="CAD7279204.1"/>
    <property type="molecule type" value="Genomic_DNA"/>
</dbReference>
<dbReference type="Proteomes" id="UP000678499">
    <property type="component" value="Unassembled WGS sequence"/>
</dbReference>
<evidence type="ECO:0000313" key="2">
    <source>
        <dbReference type="EMBL" id="CAD7279204.1"/>
    </source>
</evidence>
<feature type="region of interest" description="Disordered" evidence="1">
    <location>
        <begin position="466"/>
        <end position="493"/>
    </location>
</feature>
<feature type="region of interest" description="Disordered" evidence="1">
    <location>
        <begin position="219"/>
        <end position="366"/>
    </location>
</feature>
<feature type="compositionally biased region" description="Acidic residues" evidence="1">
    <location>
        <begin position="272"/>
        <end position="282"/>
    </location>
</feature>
<dbReference type="EMBL" id="CAJPEX010001541">
    <property type="protein sequence ID" value="CAG0919356.1"/>
    <property type="molecule type" value="Genomic_DNA"/>
</dbReference>
<accession>A0A7R9GFN9</accession>
<feature type="region of interest" description="Disordered" evidence="1">
    <location>
        <begin position="1"/>
        <end position="201"/>
    </location>
</feature>
<evidence type="ECO:0000313" key="3">
    <source>
        <dbReference type="Proteomes" id="UP000678499"/>
    </source>
</evidence>
<keyword evidence="3" id="KW-1185">Reference proteome</keyword>
<feature type="compositionally biased region" description="Low complexity" evidence="1">
    <location>
        <begin position="182"/>
        <end position="201"/>
    </location>
</feature>
<proteinExistence type="predicted"/>
<feature type="compositionally biased region" description="Basic and acidic residues" evidence="1">
    <location>
        <begin position="329"/>
        <end position="351"/>
    </location>
</feature>
<organism evidence="2">
    <name type="scientific">Notodromas monacha</name>
    <dbReference type="NCBI Taxonomy" id="399045"/>
    <lineage>
        <taxon>Eukaryota</taxon>
        <taxon>Metazoa</taxon>
        <taxon>Ecdysozoa</taxon>
        <taxon>Arthropoda</taxon>
        <taxon>Crustacea</taxon>
        <taxon>Oligostraca</taxon>
        <taxon>Ostracoda</taxon>
        <taxon>Podocopa</taxon>
        <taxon>Podocopida</taxon>
        <taxon>Cypridocopina</taxon>
        <taxon>Cypridoidea</taxon>
        <taxon>Cyprididae</taxon>
        <taxon>Notodromas</taxon>
    </lineage>
</organism>
<feature type="compositionally biased region" description="Low complexity" evidence="1">
    <location>
        <begin position="136"/>
        <end position="170"/>
    </location>
</feature>